<proteinExistence type="predicted"/>
<dbReference type="SUPFAM" id="SSF57997">
    <property type="entry name" value="Tropomyosin"/>
    <property type="match status" value="1"/>
</dbReference>
<evidence type="ECO:0000256" key="3">
    <source>
        <dbReference type="SAM" id="Coils"/>
    </source>
</evidence>
<dbReference type="SUPFAM" id="SSF140657">
    <property type="entry name" value="Hyaluronidase post-catalytic domain-like"/>
    <property type="match status" value="1"/>
</dbReference>
<feature type="coiled-coil region" evidence="3">
    <location>
        <begin position="23"/>
        <end position="535"/>
    </location>
</feature>
<sequence length="901" mass="104725">MHQIFDIVKDKTLQHTKLYRTKIESLQNEVTRSKSKVAELQSHFDESVIPQLLEKQKEASAKHKKILQQRMNEIEELKAHLISANTNLRTLTSENGQLKSAITALEQQHEDDDHQFNEIQEERMKDKQTIAKQNDDILALTQQIEQLKLDHNRAKANFTQAQEELTRVKQNHEEKEQEIQQITLQLKKLNDQIPKEKEAAKLANQELAFIKSQNESLNKELDLIKVSNRELDNKVREIQPKLDQASAELNTVKNKLKKAKEENEQKSKEISETNDNLYKVKAELSSLQFISKNKEDENSKLQNEKKNLQFHIEELENKIKNENQANEKLKKELNEEKMNSSRQSTKIESLSNAKESLQSELDNMNQQNSKYENEIRRIKESLQNFENENKKLIESKQQLQQKISNDSEEVEQLNKKIKDLSRQLKEVTVRAEEENAFSNEQKRLNLNLKGKIEELEETLHNLQSVKERNEKTIIKNEDNIRELEAKIESMVNQNKNYSENLKRQQDANNLNEREINTLQKANNEMQEVINAIRASMPNIRSIDDIPREINRLKNLANMGECISKAMGYTNGINDEDIDHILANIEEMKKNNKTMKKIQSIIEAKNHDDLLKQIQTLKEENERLKAEYRRISSLISSDANIDISKTIEEIIDKQNQLSNDLSQAADFISSLLNIITGPSSNPTRLAFPLKKSIESRLIDLVTRIKKRADSDRDQIDKALEKARSYGYDGESVTEAAEFIVAREAESERQQTLSMIGRELGDVRNLSNSEKQSYIKKNEELKKKIVKLREALSQQMEKTRKSEEELLDEIDTLQREIRQLKSDLETERKVREEITRLGAGLSSDTSYLRSKLSQKELRLVDFAEKMSKSEKQAKMLHDQQKTMRVTLENHMITKTSSSSRSDS</sequence>
<keyword evidence="1" id="KW-0597">Phosphoprotein</keyword>
<comment type="caution">
    <text evidence="5">The sequence shown here is derived from an EMBL/GenBank/DDBJ whole genome shotgun (WGS) entry which is preliminary data.</text>
</comment>
<dbReference type="GO" id="GO:0007015">
    <property type="term" value="P:actin filament organization"/>
    <property type="evidence" value="ECO:0007669"/>
    <property type="project" value="TreeGrafter"/>
</dbReference>
<evidence type="ECO:0000313" key="6">
    <source>
        <dbReference type="Proteomes" id="UP000179807"/>
    </source>
</evidence>
<dbReference type="Gene3D" id="1.10.287.1490">
    <property type="match status" value="1"/>
</dbReference>
<dbReference type="AlphaFoldDB" id="A0A1J4JA03"/>
<dbReference type="GeneID" id="94830688"/>
<dbReference type="GO" id="GO:0015629">
    <property type="term" value="C:actin cytoskeleton"/>
    <property type="evidence" value="ECO:0007669"/>
    <property type="project" value="TreeGrafter"/>
</dbReference>
<dbReference type="PANTHER" id="PTHR16154">
    <property type="entry name" value="NEURABIN"/>
    <property type="match status" value="1"/>
</dbReference>
<dbReference type="OrthoDB" id="10685546at2759"/>
<feature type="compositionally biased region" description="Basic and acidic residues" evidence="4">
    <location>
        <begin position="868"/>
        <end position="879"/>
    </location>
</feature>
<dbReference type="EMBL" id="MLAK01001348">
    <property type="protein sequence ID" value="OHS94084.1"/>
    <property type="molecule type" value="Genomic_DNA"/>
</dbReference>
<evidence type="ECO:0000256" key="2">
    <source>
        <dbReference type="ARBA" id="ARBA00023054"/>
    </source>
</evidence>
<organism evidence="5 6">
    <name type="scientific">Tritrichomonas foetus</name>
    <dbReference type="NCBI Taxonomy" id="1144522"/>
    <lineage>
        <taxon>Eukaryota</taxon>
        <taxon>Metamonada</taxon>
        <taxon>Parabasalia</taxon>
        <taxon>Tritrichomonadida</taxon>
        <taxon>Tritrichomonadidae</taxon>
        <taxon>Tritrichomonas</taxon>
    </lineage>
</organism>
<evidence type="ECO:0000313" key="5">
    <source>
        <dbReference type="EMBL" id="OHS94084.1"/>
    </source>
</evidence>
<keyword evidence="6" id="KW-1185">Reference proteome</keyword>
<dbReference type="RefSeq" id="XP_068347221.1">
    <property type="nucleotide sequence ID" value="XM_068495984.1"/>
</dbReference>
<feature type="region of interest" description="Disordered" evidence="4">
    <location>
        <begin position="868"/>
        <end position="901"/>
    </location>
</feature>
<dbReference type="GO" id="GO:0051015">
    <property type="term" value="F:actin filament binding"/>
    <property type="evidence" value="ECO:0007669"/>
    <property type="project" value="TreeGrafter"/>
</dbReference>
<feature type="coiled-coil region" evidence="3">
    <location>
        <begin position="769"/>
        <end position="835"/>
    </location>
</feature>
<accession>A0A1J4JA03</accession>
<name>A0A1J4JA03_9EUKA</name>
<dbReference type="Proteomes" id="UP000179807">
    <property type="component" value="Unassembled WGS sequence"/>
</dbReference>
<evidence type="ECO:0000256" key="4">
    <source>
        <dbReference type="SAM" id="MobiDB-lite"/>
    </source>
</evidence>
<dbReference type="GO" id="GO:0019722">
    <property type="term" value="P:calcium-mediated signaling"/>
    <property type="evidence" value="ECO:0007669"/>
    <property type="project" value="TreeGrafter"/>
</dbReference>
<dbReference type="GO" id="GO:0005737">
    <property type="term" value="C:cytoplasm"/>
    <property type="evidence" value="ECO:0007669"/>
    <property type="project" value="TreeGrafter"/>
</dbReference>
<evidence type="ECO:0000256" key="1">
    <source>
        <dbReference type="ARBA" id="ARBA00022553"/>
    </source>
</evidence>
<protein>
    <submittedName>
        <fullName evidence="5">Uncharacterized protein</fullName>
    </submittedName>
</protein>
<dbReference type="Gene3D" id="1.20.5.340">
    <property type="match status" value="1"/>
</dbReference>
<dbReference type="PANTHER" id="PTHR16154:SF6">
    <property type="entry name" value="SPINOPHILIN, ISOFORM J"/>
    <property type="match status" value="1"/>
</dbReference>
<dbReference type="InterPro" id="IPR043446">
    <property type="entry name" value="Neurabin-like"/>
</dbReference>
<dbReference type="VEuPathDB" id="TrichDB:TRFO_11336"/>
<gene>
    <name evidence="5" type="ORF">TRFO_11336</name>
</gene>
<keyword evidence="2 3" id="KW-0175">Coiled coil</keyword>
<reference evidence="5" key="1">
    <citation type="submission" date="2016-10" db="EMBL/GenBank/DDBJ databases">
        <authorList>
            <person name="Benchimol M."/>
            <person name="Almeida L.G."/>
            <person name="Vasconcelos A.T."/>
            <person name="Perreira-Neves A."/>
            <person name="Rosa I.A."/>
            <person name="Tasca T."/>
            <person name="Bogo M.R."/>
            <person name="de Souza W."/>
        </authorList>
    </citation>
    <scope>NUCLEOTIDE SEQUENCE [LARGE SCALE GENOMIC DNA]</scope>
    <source>
        <strain evidence="5">K</strain>
    </source>
</reference>
<feature type="coiled-coil region" evidence="3">
    <location>
        <begin position="606"/>
        <end position="633"/>
    </location>
</feature>